<comment type="caution">
    <text evidence="8">The sequence shown here is derived from an EMBL/GenBank/DDBJ whole genome shotgun (WGS) entry which is preliminary data.</text>
</comment>
<accession>A0A409VCC4</accession>
<feature type="transmembrane region" description="Helical" evidence="6">
    <location>
        <begin position="20"/>
        <end position="42"/>
    </location>
</feature>
<evidence type="ECO:0000259" key="7">
    <source>
        <dbReference type="PROSITE" id="PS50850"/>
    </source>
</evidence>
<feature type="transmembrane region" description="Helical" evidence="6">
    <location>
        <begin position="154"/>
        <end position="174"/>
    </location>
</feature>
<organism evidence="8 9">
    <name type="scientific">Gymnopilus dilepis</name>
    <dbReference type="NCBI Taxonomy" id="231916"/>
    <lineage>
        <taxon>Eukaryota</taxon>
        <taxon>Fungi</taxon>
        <taxon>Dikarya</taxon>
        <taxon>Basidiomycota</taxon>
        <taxon>Agaricomycotina</taxon>
        <taxon>Agaricomycetes</taxon>
        <taxon>Agaricomycetidae</taxon>
        <taxon>Agaricales</taxon>
        <taxon>Agaricineae</taxon>
        <taxon>Hymenogastraceae</taxon>
        <taxon>Gymnopilus</taxon>
    </lineage>
</organism>
<dbReference type="GO" id="GO:0022857">
    <property type="term" value="F:transmembrane transporter activity"/>
    <property type="evidence" value="ECO:0007669"/>
    <property type="project" value="InterPro"/>
</dbReference>
<feature type="transmembrane region" description="Helical" evidence="6">
    <location>
        <begin position="305"/>
        <end position="327"/>
    </location>
</feature>
<protein>
    <recommendedName>
        <fullName evidence="7">Major facilitator superfamily (MFS) profile domain-containing protein</fullName>
    </recommendedName>
</protein>
<keyword evidence="2" id="KW-0813">Transport</keyword>
<dbReference type="PROSITE" id="PS50850">
    <property type="entry name" value="MFS"/>
    <property type="match status" value="1"/>
</dbReference>
<reference evidence="8 9" key="1">
    <citation type="journal article" date="2018" name="Evol. Lett.">
        <title>Horizontal gene cluster transfer increased hallucinogenic mushroom diversity.</title>
        <authorList>
            <person name="Reynolds H.T."/>
            <person name="Vijayakumar V."/>
            <person name="Gluck-Thaler E."/>
            <person name="Korotkin H.B."/>
            <person name="Matheny P.B."/>
            <person name="Slot J.C."/>
        </authorList>
    </citation>
    <scope>NUCLEOTIDE SEQUENCE [LARGE SCALE GENOMIC DNA]</scope>
    <source>
        <strain evidence="8 9">SRW20</strain>
    </source>
</reference>
<proteinExistence type="predicted"/>
<feature type="transmembrane region" description="Helical" evidence="6">
    <location>
        <begin position="54"/>
        <end position="74"/>
    </location>
</feature>
<comment type="subcellular location">
    <subcellularLocation>
        <location evidence="1">Membrane</location>
        <topology evidence="1">Multi-pass membrane protein</topology>
    </subcellularLocation>
</comment>
<feature type="transmembrane region" description="Helical" evidence="6">
    <location>
        <begin position="358"/>
        <end position="379"/>
    </location>
</feature>
<evidence type="ECO:0000256" key="5">
    <source>
        <dbReference type="ARBA" id="ARBA00023136"/>
    </source>
</evidence>
<dbReference type="SUPFAM" id="SSF103473">
    <property type="entry name" value="MFS general substrate transporter"/>
    <property type="match status" value="1"/>
</dbReference>
<dbReference type="PANTHER" id="PTHR23506">
    <property type="entry name" value="GH10249P"/>
    <property type="match status" value="1"/>
</dbReference>
<dbReference type="AlphaFoldDB" id="A0A409VCC4"/>
<evidence type="ECO:0000256" key="2">
    <source>
        <dbReference type="ARBA" id="ARBA00022448"/>
    </source>
</evidence>
<dbReference type="InterPro" id="IPR020846">
    <property type="entry name" value="MFS_dom"/>
</dbReference>
<dbReference type="CDD" id="cd17325">
    <property type="entry name" value="MFS_MdtG_SLC18_like"/>
    <property type="match status" value="1"/>
</dbReference>
<dbReference type="PANTHER" id="PTHR23506:SF23">
    <property type="entry name" value="GH10249P"/>
    <property type="match status" value="1"/>
</dbReference>
<feature type="transmembrane region" description="Helical" evidence="6">
    <location>
        <begin position="334"/>
        <end position="352"/>
    </location>
</feature>
<dbReference type="EMBL" id="NHYE01005663">
    <property type="protein sequence ID" value="PPQ64733.1"/>
    <property type="molecule type" value="Genomic_DNA"/>
</dbReference>
<dbReference type="GO" id="GO:0016020">
    <property type="term" value="C:membrane"/>
    <property type="evidence" value="ECO:0007669"/>
    <property type="project" value="UniProtKB-SubCell"/>
</dbReference>
<dbReference type="FunCoup" id="A0A409VCC4">
    <property type="interactions" value="1"/>
</dbReference>
<evidence type="ECO:0000313" key="9">
    <source>
        <dbReference type="Proteomes" id="UP000284706"/>
    </source>
</evidence>
<dbReference type="Gene3D" id="1.20.1250.20">
    <property type="entry name" value="MFS general substrate transporter like domains"/>
    <property type="match status" value="2"/>
</dbReference>
<feature type="transmembrane region" description="Helical" evidence="6">
    <location>
        <begin position="269"/>
        <end position="285"/>
    </location>
</feature>
<dbReference type="InterPro" id="IPR011701">
    <property type="entry name" value="MFS"/>
</dbReference>
<dbReference type="OrthoDB" id="440553at2759"/>
<dbReference type="Pfam" id="PF07690">
    <property type="entry name" value="MFS_1"/>
    <property type="match status" value="2"/>
</dbReference>
<keyword evidence="9" id="KW-1185">Reference proteome</keyword>
<feature type="domain" description="Major facilitator superfamily (MFS) profile" evidence="7">
    <location>
        <begin position="17"/>
        <end position="452"/>
    </location>
</feature>
<feature type="transmembrane region" description="Helical" evidence="6">
    <location>
        <begin position="391"/>
        <end position="414"/>
    </location>
</feature>
<keyword evidence="5 6" id="KW-0472">Membrane</keyword>
<evidence type="ECO:0000256" key="1">
    <source>
        <dbReference type="ARBA" id="ARBA00004141"/>
    </source>
</evidence>
<feature type="transmembrane region" description="Helical" evidence="6">
    <location>
        <begin position="83"/>
        <end position="100"/>
    </location>
</feature>
<evidence type="ECO:0000256" key="6">
    <source>
        <dbReference type="SAM" id="Phobius"/>
    </source>
</evidence>
<evidence type="ECO:0000313" key="8">
    <source>
        <dbReference type="EMBL" id="PPQ64733.1"/>
    </source>
</evidence>
<keyword evidence="4 6" id="KW-1133">Transmembrane helix</keyword>
<dbReference type="InterPro" id="IPR036259">
    <property type="entry name" value="MFS_trans_sf"/>
</dbReference>
<gene>
    <name evidence="8" type="ORF">CVT26_002677</name>
</gene>
<dbReference type="STRING" id="231916.A0A409VCC4"/>
<evidence type="ECO:0000256" key="4">
    <source>
        <dbReference type="ARBA" id="ARBA00022989"/>
    </source>
</evidence>
<evidence type="ECO:0000256" key="3">
    <source>
        <dbReference type="ARBA" id="ARBA00022692"/>
    </source>
</evidence>
<feature type="transmembrane region" description="Helical" evidence="6">
    <location>
        <begin position="120"/>
        <end position="142"/>
    </location>
</feature>
<dbReference type="InParanoid" id="A0A409VCC4"/>
<sequence length="471" mass="51012">MALKENRPICLSLRSSSWTITFVVGLGIAIDLLVYSVVIPVMPFQLERLQYSNVAALTGWLLFAFATTIPIAMISERYKARQVPLISGLLVLIASQVILMEAPNFSVMCVARILQGLGSSMVWVVGLALLYCKLALPCVECLSGKSIPLDPKSVSYSFSLAVGPPVGGLLYNHYGYRAPFIFGIIASVLDLLGRLLIIERRTANLYGVDPAAGLNIAPENAVKEIHKQASPNEQLCPDSVKKEGTSDQDPQKHLSLFAVIGRLSNSSRALVSLFIIFIYGIVYSGQEPTIPLHLQDCWNLNSKGVGLVFIAAVVPTLFSSPLSGYLADQRGTEWITVAALLLAIPWWVVITIQSHLALFIAAYAVETFFTSAVISPLTAELASVARGIDGIGYGHVYGAFNLIYGIGTSVGPIIGGQIYDHIHRGWMVLCLLAMGLLALSFVLACCFVGSNPLVHRLRRRQHLGGTDDRTL</sequence>
<feature type="transmembrane region" description="Helical" evidence="6">
    <location>
        <begin position="426"/>
        <end position="450"/>
    </location>
</feature>
<dbReference type="Proteomes" id="UP000284706">
    <property type="component" value="Unassembled WGS sequence"/>
</dbReference>
<dbReference type="InterPro" id="IPR050930">
    <property type="entry name" value="MFS_Vesicular_Transporter"/>
</dbReference>
<feature type="transmembrane region" description="Helical" evidence="6">
    <location>
        <begin position="180"/>
        <end position="197"/>
    </location>
</feature>
<name>A0A409VCC4_9AGAR</name>
<keyword evidence="3 6" id="KW-0812">Transmembrane</keyword>